<comment type="caution">
    <text evidence="3">The sequence shown here is derived from an EMBL/GenBank/DDBJ whole genome shotgun (WGS) entry which is preliminary data.</text>
</comment>
<dbReference type="Proteomes" id="UP001362999">
    <property type="component" value="Unassembled WGS sequence"/>
</dbReference>
<protein>
    <submittedName>
        <fullName evidence="3">Uncharacterized protein</fullName>
    </submittedName>
</protein>
<feature type="region of interest" description="Disordered" evidence="2">
    <location>
        <begin position="94"/>
        <end position="113"/>
    </location>
</feature>
<dbReference type="AlphaFoldDB" id="A0AAV9Z418"/>
<reference evidence="3 4" key="1">
    <citation type="journal article" date="2024" name="J Genomics">
        <title>Draft genome sequencing and assembly of Favolaschia claudopus CIRM-BRFM 2984 isolated from oak limbs.</title>
        <authorList>
            <person name="Navarro D."/>
            <person name="Drula E."/>
            <person name="Chaduli D."/>
            <person name="Cazenave R."/>
            <person name="Ahrendt S."/>
            <person name="Wang J."/>
            <person name="Lipzen A."/>
            <person name="Daum C."/>
            <person name="Barry K."/>
            <person name="Grigoriev I.V."/>
            <person name="Favel A."/>
            <person name="Rosso M.N."/>
            <person name="Martin F."/>
        </authorList>
    </citation>
    <scope>NUCLEOTIDE SEQUENCE [LARGE SCALE GENOMIC DNA]</scope>
    <source>
        <strain evidence="3 4">CIRM-BRFM 2984</strain>
    </source>
</reference>
<feature type="region of interest" description="Disordered" evidence="2">
    <location>
        <begin position="438"/>
        <end position="457"/>
    </location>
</feature>
<proteinExistence type="predicted"/>
<feature type="compositionally biased region" description="Polar residues" evidence="2">
    <location>
        <begin position="1"/>
        <end position="10"/>
    </location>
</feature>
<feature type="coiled-coil region" evidence="1">
    <location>
        <begin position="54"/>
        <end position="81"/>
    </location>
</feature>
<sequence length="661" mass="75623">MSPTSATLRRSSSDISHVSDSEPERIAATQRAKSSRKARRQRDAWIPNVSSSTNEDVSGRILVLEDTVKQLECELKLMRDEIRGMPAAPRLSVTRRATASPPTTPPPKRFRVHHDACVGNDSPLGRIDSPLIHQSSLRLSTPERDANSRELEESVRSAIYGTKSPQLYISGKENIASPSPTKRKHFMWNIRFSDPYLSFIYDLLHFLEAGKWGHHLWSLTLDLLEKVGLLAEVTKRMAKFSRWRNLKHINDLATKDFTDGQTHLDILKCIVYILCEILPPKSTLIPCIRALLKCRMLLGLRVMTTSRQLVVQQCIEDYEKWCKRVSEDYDKNFKFPKQHYLIHALDDVRLKGVLRNGTTRTGEGIHQEVKQHYGQTNKRNTEAQNKQISIRDEDQEVVARTRLLIDDFFRRASQTAELSDASSDTDATNQEADVAQFKQGSARRVPKSRIPPANGENQWIFGSPLQYGDSRSYEDLHGGNNPIYRALDPRLREFLHSQFPDEYLTYEDTIMIEIFQCVYIAYQSKDDWTNAEDILRCNSNWYNSGPRYDCVLFNSDQPGVACARLRSLVRCQLPSGRVVDLAVVQNMKPNKWRPKTSWDGCVVFEEEVDLTFLLMDFVIRGALLAHAQGPSNSRRNFHYLVDVVDGDMFLRVLNAIGHVCN</sequence>
<name>A0AAV9Z418_9AGAR</name>
<evidence type="ECO:0000313" key="3">
    <source>
        <dbReference type="EMBL" id="KAK6971365.1"/>
    </source>
</evidence>
<evidence type="ECO:0000313" key="4">
    <source>
        <dbReference type="Proteomes" id="UP001362999"/>
    </source>
</evidence>
<feature type="region of interest" description="Disordered" evidence="2">
    <location>
        <begin position="1"/>
        <end position="53"/>
    </location>
</feature>
<keyword evidence="4" id="KW-1185">Reference proteome</keyword>
<evidence type="ECO:0000256" key="2">
    <source>
        <dbReference type="SAM" id="MobiDB-lite"/>
    </source>
</evidence>
<keyword evidence="1" id="KW-0175">Coiled coil</keyword>
<organism evidence="3 4">
    <name type="scientific">Favolaschia claudopus</name>
    <dbReference type="NCBI Taxonomy" id="2862362"/>
    <lineage>
        <taxon>Eukaryota</taxon>
        <taxon>Fungi</taxon>
        <taxon>Dikarya</taxon>
        <taxon>Basidiomycota</taxon>
        <taxon>Agaricomycotina</taxon>
        <taxon>Agaricomycetes</taxon>
        <taxon>Agaricomycetidae</taxon>
        <taxon>Agaricales</taxon>
        <taxon>Marasmiineae</taxon>
        <taxon>Mycenaceae</taxon>
        <taxon>Favolaschia</taxon>
    </lineage>
</organism>
<accession>A0AAV9Z418</accession>
<gene>
    <name evidence="3" type="ORF">R3P38DRAFT_3298063</name>
</gene>
<evidence type="ECO:0000256" key="1">
    <source>
        <dbReference type="SAM" id="Coils"/>
    </source>
</evidence>
<dbReference type="EMBL" id="JAWWNJ010000214">
    <property type="protein sequence ID" value="KAK6971365.1"/>
    <property type="molecule type" value="Genomic_DNA"/>
</dbReference>